<evidence type="ECO:0000313" key="3">
    <source>
        <dbReference type="EMBL" id="CAF0776302.1"/>
    </source>
</evidence>
<organism evidence="3 4">
    <name type="scientific">Adineta steineri</name>
    <dbReference type="NCBI Taxonomy" id="433720"/>
    <lineage>
        <taxon>Eukaryota</taxon>
        <taxon>Metazoa</taxon>
        <taxon>Spiralia</taxon>
        <taxon>Gnathifera</taxon>
        <taxon>Rotifera</taxon>
        <taxon>Eurotatoria</taxon>
        <taxon>Bdelloidea</taxon>
        <taxon>Adinetida</taxon>
        <taxon>Adinetidae</taxon>
        <taxon>Adineta</taxon>
    </lineage>
</organism>
<dbReference type="Proteomes" id="UP000663891">
    <property type="component" value="Unassembled WGS sequence"/>
</dbReference>
<dbReference type="PANTHER" id="PTHR22255">
    <property type="entry name" value="LP06548P"/>
    <property type="match status" value="1"/>
</dbReference>
<dbReference type="Pfam" id="PF23071">
    <property type="entry name" value="DUF7044"/>
    <property type="match status" value="1"/>
</dbReference>
<gene>
    <name evidence="3" type="ORF">VCS650_LOCUS2668</name>
</gene>
<evidence type="ECO:0000259" key="2">
    <source>
        <dbReference type="Pfam" id="PF23071"/>
    </source>
</evidence>
<evidence type="ECO:0000259" key="1">
    <source>
        <dbReference type="Pfam" id="PF23069"/>
    </source>
</evidence>
<evidence type="ECO:0000313" key="4">
    <source>
        <dbReference type="Proteomes" id="UP000663891"/>
    </source>
</evidence>
<dbReference type="EMBL" id="CAJNON010000013">
    <property type="protein sequence ID" value="CAF0776302.1"/>
    <property type="molecule type" value="Genomic_DNA"/>
</dbReference>
<sequence>MPTAWLGLWYQRGMNSLLEITNDQIQSKGFCLDVLSAQQYYLFNDRINLCTRCLLFIPRHINLLQYRESECIDVDEQLNITACPNMIALDAALYTLHRNDSKSQSCPIQPPFQLTNLIKHGSVCHQSISSSYMNECVDHDQFHLHFTPCLSYQPVLDFQFTCVGTWIEDFDTYFVTRILSHNHQNNQYACFRFSTKEKSSSSLSLYMATDDSCHDIYSKHMSTVINLSTKNDPMNHDCIFPKEFQSYEWYSINRTIRMIIKNYDIEFIGINKRFHCQEVIHSEKSISIYRIRTLTNCHMKEECLRIIQQTNNVIELYTKSLSNGNNCSYFNNENYSLYETFFTKSFAISNSCPTHIGYLIYQSNTDYYLKRKSFLMSVGCDNKEKLIISQKQKDLEHRSVMQSDICLASWQSKDHSTTYLIAQSKFSNASYCLSFQITNEVLIRNNSNGCSFNNHADDKTISIYSARLINPCSQSQQLSLNYLLLFTTIFFSMNTIR</sequence>
<comment type="caution">
    <text evidence="3">The sequence shown here is derived from an EMBL/GenBank/DDBJ whole genome shotgun (WGS) entry which is preliminary data.</text>
</comment>
<dbReference type="AlphaFoldDB" id="A0A813R5K4"/>
<feature type="domain" description="DUF7044" evidence="2">
    <location>
        <begin position="2"/>
        <end position="83"/>
    </location>
</feature>
<dbReference type="OrthoDB" id="9979716at2759"/>
<dbReference type="InterPro" id="IPR055472">
    <property type="entry name" value="DUF7044"/>
</dbReference>
<dbReference type="PANTHER" id="PTHR22255:SF9">
    <property type="entry name" value="LP06548P"/>
    <property type="match status" value="1"/>
</dbReference>
<dbReference type="Pfam" id="PF23069">
    <property type="entry name" value="DUF7042"/>
    <property type="match status" value="1"/>
</dbReference>
<accession>A0A813R5K4</accession>
<name>A0A813R5K4_9BILA</name>
<proteinExistence type="predicted"/>
<protein>
    <submittedName>
        <fullName evidence="3">Uncharacterized protein</fullName>
    </submittedName>
</protein>
<dbReference type="InterPro" id="IPR055470">
    <property type="entry name" value="DUF7042"/>
</dbReference>
<feature type="domain" description="DUF7042" evidence="1">
    <location>
        <begin position="103"/>
        <end position="227"/>
    </location>
</feature>
<reference evidence="3" key="1">
    <citation type="submission" date="2021-02" db="EMBL/GenBank/DDBJ databases">
        <authorList>
            <person name="Nowell W R."/>
        </authorList>
    </citation>
    <scope>NUCLEOTIDE SEQUENCE</scope>
</reference>